<keyword evidence="10" id="KW-1185">Reference proteome</keyword>
<dbReference type="Proteomes" id="UP000441208">
    <property type="component" value="Unassembled WGS sequence"/>
</dbReference>
<dbReference type="Proteomes" id="UP000440367">
    <property type="component" value="Unassembled WGS sequence"/>
</dbReference>
<dbReference type="EMBL" id="QXGD01001257">
    <property type="protein sequence ID" value="KAE9210526.1"/>
    <property type="molecule type" value="Genomic_DNA"/>
</dbReference>
<evidence type="ECO:0000313" key="6">
    <source>
        <dbReference type="EMBL" id="KAE9178862.1"/>
    </source>
</evidence>
<gene>
    <name evidence="8" type="ORF">PF001_g24295</name>
    <name evidence="7" type="ORF">PF002_g18797</name>
    <name evidence="6" type="ORF">PF005_g23905</name>
    <name evidence="4" type="ORF">PF006_g25468</name>
    <name evidence="5" type="ORF">PF007_g17677</name>
    <name evidence="2" type="ORF">PF009_g18649</name>
    <name evidence="3" type="ORF">PF011_g16651</name>
</gene>
<evidence type="ECO:0000313" key="14">
    <source>
        <dbReference type="Proteomes" id="UP000441208"/>
    </source>
</evidence>
<name>A0A6A3XYQ8_9STRA</name>
<dbReference type="Proteomes" id="UP000437068">
    <property type="component" value="Unassembled WGS sequence"/>
</dbReference>
<comment type="caution">
    <text evidence="7">The sequence shown here is derived from an EMBL/GenBank/DDBJ whole genome shotgun (WGS) entry which is preliminary data.</text>
</comment>
<evidence type="ECO:0000313" key="12">
    <source>
        <dbReference type="Proteomes" id="UP000440367"/>
    </source>
</evidence>
<dbReference type="EMBL" id="QXFZ01001211">
    <property type="protein sequence ID" value="KAE9094687.1"/>
    <property type="molecule type" value="Genomic_DNA"/>
</dbReference>
<dbReference type="EMBL" id="QXGB01002345">
    <property type="protein sequence ID" value="KAE9178862.1"/>
    <property type="molecule type" value="Genomic_DNA"/>
</dbReference>
<evidence type="ECO:0000313" key="10">
    <source>
        <dbReference type="Proteomes" id="UP000433483"/>
    </source>
</evidence>
<feature type="chain" id="PRO_5036380909" description="Reverse transcriptase domain-containing protein" evidence="1">
    <location>
        <begin position="18"/>
        <end position="124"/>
    </location>
</feature>
<evidence type="ECO:0000313" key="15">
    <source>
        <dbReference type="Proteomes" id="UP000460718"/>
    </source>
</evidence>
<evidence type="ECO:0000313" key="4">
    <source>
        <dbReference type="EMBL" id="KAE9088945.1"/>
    </source>
</evidence>
<evidence type="ECO:0008006" key="16">
    <source>
        <dbReference type="Google" id="ProtNLM"/>
    </source>
</evidence>
<evidence type="ECO:0000313" key="9">
    <source>
        <dbReference type="Proteomes" id="UP000429523"/>
    </source>
</evidence>
<accession>A0A6A3XYQ8</accession>
<reference evidence="9 10" key="1">
    <citation type="submission" date="2018-08" db="EMBL/GenBank/DDBJ databases">
        <title>Genomic investigation of the strawberry pathogen Phytophthora fragariae indicates pathogenicity is determined by transcriptional variation in three key races.</title>
        <authorList>
            <person name="Adams T.M."/>
            <person name="Armitage A.D."/>
            <person name="Sobczyk M.K."/>
            <person name="Bates H.J."/>
            <person name="Dunwell J.M."/>
            <person name="Nellist C.F."/>
            <person name="Harrison R.J."/>
        </authorList>
    </citation>
    <scope>NUCLEOTIDE SEQUENCE [LARGE SCALE GENOMIC DNA]</scope>
    <source>
        <strain evidence="8 11">A4</strain>
        <strain evidence="7 12">BC-1</strain>
        <strain evidence="6 10">NOV-27</strain>
        <strain evidence="4 13">NOV-5</strain>
        <strain evidence="5 14">NOV-71</strain>
        <strain evidence="2 9">NOV-9</strain>
        <strain evidence="3 15">SCRP245</strain>
    </source>
</reference>
<dbReference type="EMBL" id="QXGE01002638">
    <property type="protein sequence ID" value="KAE9280305.1"/>
    <property type="molecule type" value="Genomic_DNA"/>
</dbReference>
<sequence length="124" mass="13683">MFAFIVDDILVIDLACGFGWCGSPAWYFLPGALINGLYENAVLTPPVSLQPPLSGLFWCDDHTCIEVDRGMRCVIANLALRRAINTVLGPSAINERKFTNWSNNRACTGTRMGNKSGHRHDTAR</sequence>
<dbReference type="EMBL" id="QXGF01001261">
    <property type="protein sequence ID" value="KAE8931289.1"/>
    <property type="molecule type" value="Genomic_DNA"/>
</dbReference>
<dbReference type="OrthoDB" id="129591at2759"/>
<proteinExistence type="predicted"/>
<evidence type="ECO:0000313" key="8">
    <source>
        <dbReference type="EMBL" id="KAE9280305.1"/>
    </source>
</evidence>
<evidence type="ECO:0000313" key="2">
    <source>
        <dbReference type="EMBL" id="KAE8931289.1"/>
    </source>
</evidence>
<evidence type="ECO:0000313" key="3">
    <source>
        <dbReference type="EMBL" id="KAE8994639.1"/>
    </source>
</evidence>
<keyword evidence="1" id="KW-0732">Signal</keyword>
<evidence type="ECO:0000313" key="5">
    <source>
        <dbReference type="EMBL" id="KAE9094687.1"/>
    </source>
</evidence>
<evidence type="ECO:0000256" key="1">
    <source>
        <dbReference type="SAM" id="SignalP"/>
    </source>
</evidence>
<dbReference type="Proteomes" id="UP000460718">
    <property type="component" value="Unassembled WGS sequence"/>
</dbReference>
<dbReference type="AlphaFoldDB" id="A0A6A3XYQ8"/>
<dbReference type="EMBL" id="QXGA01002998">
    <property type="protein sequence ID" value="KAE9088945.1"/>
    <property type="molecule type" value="Genomic_DNA"/>
</dbReference>
<evidence type="ECO:0000313" key="11">
    <source>
        <dbReference type="Proteomes" id="UP000437068"/>
    </source>
</evidence>
<dbReference type="Proteomes" id="UP000429523">
    <property type="component" value="Unassembled WGS sequence"/>
</dbReference>
<feature type="signal peptide" evidence="1">
    <location>
        <begin position="1"/>
        <end position="17"/>
    </location>
</feature>
<protein>
    <recommendedName>
        <fullName evidence="16">Reverse transcriptase domain-containing protein</fullName>
    </recommendedName>
</protein>
<dbReference type="Proteomes" id="UP000433483">
    <property type="component" value="Unassembled WGS sequence"/>
</dbReference>
<dbReference type="EMBL" id="QXFW01001206">
    <property type="protein sequence ID" value="KAE8994639.1"/>
    <property type="molecule type" value="Genomic_DNA"/>
</dbReference>
<dbReference type="Proteomes" id="UP000440732">
    <property type="component" value="Unassembled WGS sequence"/>
</dbReference>
<evidence type="ECO:0000313" key="7">
    <source>
        <dbReference type="EMBL" id="KAE9210526.1"/>
    </source>
</evidence>
<evidence type="ECO:0000313" key="13">
    <source>
        <dbReference type="Proteomes" id="UP000440732"/>
    </source>
</evidence>
<organism evidence="7 12">
    <name type="scientific">Phytophthora fragariae</name>
    <dbReference type="NCBI Taxonomy" id="53985"/>
    <lineage>
        <taxon>Eukaryota</taxon>
        <taxon>Sar</taxon>
        <taxon>Stramenopiles</taxon>
        <taxon>Oomycota</taxon>
        <taxon>Peronosporomycetes</taxon>
        <taxon>Peronosporales</taxon>
        <taxon>Peronosporaceae</taxon>
        <taxon>Phytophthora</taxon>
    </lineage>
</organism>